<dbReference type="PATRIC" id="fig|186479.3.peg.9768"/>
<dbReference type="PANTHER" id="PTHR43428:SF1">
    <property type="entry name" value="ARSENATE REDUCTASE"/>
    <property type="match status" value="1"/>
</dbReference>
<protein>
    <recommendedName>
        <fullName evidence="2">HTH arsR-type domain-containing protein</fullName>
    </recommendedName>
</protein>
<dbReference type="GO" id="GO:0046685">
    <property type="term" value="P:response to arsenic-containing substance"/>
    <property type="evidence" value="ECO:0007669"/>
    <property type="project" value="UniProtKB-KW"/>
</dbReference>
<dbReference type="InterPro" id="IPR036196">
    <property type="entry name" value="Ptyr_pPase_sf"/>
</dbReference>
<reference evidence="3 4" key="1">
    <citation type="submission" date="2015-09" db="EMBL/GenBank/DDBJ databases">
        <title>Draft genome sequence of Kouleothrix aurantiaca JCM 19913.</title>
        <authorList>
            <person name="Hemp J."/>
        </authorList>
    </citation>
    <scope>NUCLEOTIDE SEQUENCE [LARGE SCALE GENOMIC DNA]</scope>
    <source>
        <strain evidence="3 4">COM-B</strain>
    </source>
</reference>
<dbReference type="CDD" id="cd16345">
    <property type="entry name" value="LMWP_ArsC"/>
    <property type="match status" value="1"/>
</dbReference>
<dbReference type="GO" id="GO:0003700">
    <property type="term" value="F:DNA-binding transcription factor activity"/>
    <property type="evidence" value="ECO:0007669"/>
    <property type="project" value="InterPro"/>
</dbReference>
<dbReference type="InterPro" id="IPR036388">
    <property type="entry name" value="WH-like_DNA-bd_sf"/>
</dbReference>
<dbReference type="PROSITE" id="PS50987">
    <property type="entry name" value="HTH_ARSR_2"/>
    <property type="match status" value="1"/>
</dbReference>
<dbReference type="Pfam" id="PF01451">
    <property type="entry name" value="LMWPc"/>
    <property type="match status" value="1"/>
</dbReference>
<dbReference type="SMART" id="SM00226">
    <property type="entry name" value="LMWPc"/>
    <property type="match status" value="1"/>
</dbReference>
<sequence length="259" mass="29347">MDATSISTQPPDFLKLLAHDLRWKLVTALARSDHRVHELVRLLEQPMNLVSYHLKQLRDQQLVTERRSSADGRDVYYSLDLDLLRTRYFATGAALHPSLAITDETPLDRTDADTRPATRVLFLCTHNSARSQMAEGILRHFAGSRVEAFSAGSQPSAVHPDAVQVLAAIGIDISQQRSKHLDQFADQSFDYIITVCDRVREVCPVFPDDPECIHWSFADPAAVEDAAAREHAFQQTAQQLLTRVRYLLSFIDRQQRDKL</sequence>
<dbReference type="CDD" id="cd00090">
    <property type="entry name" value="HTH_ARSR"/>
    <property type="match status" value="1"/>
</dbReference>
<dbReference type="PANTHER" id="PTHR43428">
    <property type="entry name" value="ARSENATE REDUCTASE"/>
    <property type="match status" value="1"/>
</dbReference>
<dbReference type="InterPro" id="IPR011991">
    <property type="entry name" value="ArsR-like_HTH"/>
</dbReference>
<keyword evidence="4" id="KW-1185">Reference proteome</keyword>
<accession>A0A0P9HIY4</accession>
<dbReference type="EMBL" id="LJCR01000007">
    <property type="protein sequence ID" value="KPV54906.1"/>
    <property type="molecule type" value="Genomic_DNA"/>
</dbReference>
<comment type="caution">
    <text evidence="3">The sequence shown here is derived from an EMBL/GenBank/DDBJ whole genome shotgun (WGS) entry which is preliminary data.</text>
</comment>
<keyword evidence="1" id="KW-0059">Arsenical resistance</keyword>
<proteinExistence type="predicted"/>
<evidence type="ECO:0000259" key="2">
    <source>
        <dbReference type="PROSITE" id="PS50987"/>
    </source>
</evidence>
<dbReference type="InterPro" id="IPR023485">
    <property type="entry name" value="Ptyr_pPase"/>
</dbReference>
<organism evidence="3 4">
    <name type="scientific">Kouleothrix aurantiaca</name>
    <dbReference type="NCBI Taxonomy" id="186479"/>
    <lineage>
        <taxon>Bacteria</taxon>
        <taxon>Bacillati</taxon>
        <taxon>Chloroflexota</taxon>
        <taxon>Chloroflexia</taxon>
        <taxon>Chloroflexales</taxon>
        <taxon>Roseiflexineae</taxon>
        <taxon>Roseiflexaceae</taxon>
        <taxon>Kouleothrix</taxon>
    </lineage>
</organism>
<dbReference type="SUPFAM" id="SSF46785">
    <property type="entry name" value="Winged helix' DNA-binding domain"/>
    <property type="match status" value="1"/>
</dbReference>
<evidence type="ECO:0000313" key="3">
    <source>
        <dbReference type="EMBL" id="KPV54906.1"/>
    </source>
</evidence>
<dbReference type="SUPFAM" id="SSF52788">
    <property type="entry name" value="Phosphotyrosine protein phosphatases I"/>
    <property type="match status" value="1"/>
</dbReference>
<dbReference type="InterPro" id="IPR036390">
    <property type="entry name" value="WH_DNA-bd_sf"/>
</dbReference>
<dbReference type="AlphaFoldDB" id="A0A0P9HIY4"/>
<gene>
    <name evidence="3" type="ORF">SE17_00765</name>
</gene>
<dbReference type="SMART" id="SM00418">
    <property type="entry name" value="HTH_ARSR"/>
    <property type="match status" value="1"/>
</dbReference>
<evidence type="ECO:0000256" key="1">
    <source>
        <dbReference type="ARBA" id="ARBA00022849"/>
    </source>
</evidence>
<evidence type="ECO:0000313" key="4">
    <source>
        <dbReference type="Proteomes" id="UP000050509"/>
    </source>
</evidence>
<dbReference type="InterPro" id="IPR001845">
    <property type="entry name" value="HTH_ArsR_DNA-bd_dom"/>
</dbReference>
<feature type="domain" description="HTH arsR-type" evidence="2">
    <location>
        <begin position="2"/>
        <end position="101"/>
    </location>
</feature>
<dbReference type="Pfam" id="PF01022">
    <property type="entry name" value="HTH_5"/>
    <property type="match status" value="1"/>
</dbReference>
<name>A0A0P9HIY4_9CHLR</name>
<dbReference type="Gene3D" id="1.10.10.10">
    <property type="entry name" value="Winged helix-like DNA-binding domain superfamily/Winged helix DNA-binding domain"/>
    <property type="match status" value="1"/>
</dbReference>
<dbReference type="Gene3D" id="3.40.50.2300">
    <property type="match status" value="1"/>
</dbReference>
<dbReference type="Proteomes" id="UP000050509">
    <property type="component" value="Unassembled WGS sequence"/>
</dbReference>